<keyword evidence="1" id="KW-0812">Transmembrane</keyword>
<proteinExistence type="predicted"/>
<evidence type="ECO:0000313" key="4">
    <source>
        <dbReference type="Proteomes" id="UP000313948"/>
    </source>
</evidence>
<feature type="transmembrane region" description="Helical" evidence="1">
    <location>
        <begin position="46"/>
        <end position="65"/>
    </location>
</feature>
<organism evidence="3 4">
    <name type="scientific">Georgenia wutianyii</name>
    <dbReference type="NCBI Taxonomy" id="2585135"/>
    <lineage>
        <taxon>Bacteria</taxon>
        <taxon>Bacillati</taxon>
        <taxon>Actinomycetota</taxon>
        <taxon>Actinomycetes</taxon>
        <taxon>Micrococcales</taxon>
        <taxon>Bogoriellaceae</taxon>
        <taxon>Georgenia</taxon>
    </lineage>
</organism>
<evidence type="ECO:0000256" key="1">
    <source>
        <dbReference type="SAM" id="Phobius"/>
    </source>
</evidence>
<feature type="domain" description="VWFA" evidence="2">
    <location>
        <begin position="77"/>
        <end position="276"/>
    </location>
</feature>
<dbReference type="SMART" id="SM00327">
    <property type="entry name" value="VWA"/>
    <property type="match status" value="1"/>
</dbReference>
<dbReference type="InterPro" id="IPR036465">
    <property type="entry name" value="vWFA_dom_sf"/>
</dbReference>
<accession>A0ABX5VTV6</accession>
<evidence type="ECO:0000259" key="2">
    <source>
        <dbReference type="PROSITE" id="PS50234"/>
    </source>
</evidence>
<gene>
    <name evidence="3" type="ORF">FE251_14880</name>
</gene>
<dbReference type="SUPFAM" id="SSF53300">
    <property type="entry name" value="vWA-like"/>
    <property type="match status" value="1"/>
</dbReference>
<reference evidence="3 4" key="1">
    <citation type="submission" date="2019-05" db="EMBL/GenBank/DDBJ databases">
        <title>Georgenia *** sp. nov., and Georgenia *** sp. nov., isolated from the intestinal contents of plateau pika (Ochotona curzoniae) in the Qinghai-Tibet plateau of China.</title>
        <authorList>
            <person name="Tian Z."/>
        </authorList>
    </citation>
    <scope>NUCLEOTIDE SEQUENCE [LARGE SCALE GENOMIC DNA]</scope>
    <source>
        <strain evidence="3 4">Z294</strain>
    </source>
</reference>
<keyword evidence="4" id="KW-1185">Reference proteome</keyword>
<keyword evidence="1" id="KW-1133">Transmembrane helix</keyword>
<evidence type="ECO:0000313" key="3">
    <source>
        <dbReference type="EMBL" id="QDB80510.1"/>
    </source>
</evidence>
<name>A0ABX5VTV6_9MICO</name>
<dbReference type="EMBL" id="CP040899">
    <property type="protein sequence ID" value="QDB80510.1"/>
    <property type="molecule type" value="Genomic_DNA"/>
</dbReference>
<dbReference type="InterPro" id="IPR002035">
    <property type="entry name" value="VWF_A"/>
</dbReference>
<feature type="transmembrane region" description="Helical" evidence="1">
    <location>
        <begin position="12"/>
        <end position="34"/>
    </location>
</feature>
<dbReference type="Proteomes" id="UP000313948">
    <property type="component" value="Chromosome"/>
</dbReference>
<keyword evidence="1" id="KW-0472">Membrane</keyword>
<sequence>MEAALMILRLVWPAWAVAVVILPLVTVCVLAAVRARRSGDGSFPSWLRRGGMVLALLVVALGPAVPSTTTTVATNVEVFFVVDRTGSMAAEDYAGGQPRLDGVRHDVEAIVEAMPGARYSVITFDSQAARQLPLTTDARAVRTWADTLVQEITAYSAGSAVDRPLPTLTAALEGAAERNPENVRVVFLLSDGENTSGDGSEEGEPQSFADLAPLVDGGAVLGYGTAQGGQMRVYDGTDETGAGTDAEWILDETQPGSPPAVSRIDETQLRRVAEQLGLDYVHRNQPSDVGGLVAGIDAETIAADGRRDVSVYEDVYWPAAAVLAVLLAWEAWHQARHFPRPGAPVRRERSAA</sequence>
<dbReference type="Pfam" id="PF13519">
    <property type="entry name" value="VWA_2"/>
    <property type="match status" value="1"/>
</dbReference>
<dbReference type="Gene3D" id="3.40.50.410">
    <property type="entry name" value="von Willebrand factor, type A domain"/>
    <property type="match status" value="1"/>
</dbReference>
<protein>
    <submittedName>
        <fullName evidence="3">VWA domain-containing protein</fullName>
    </submittedName>
</protein>
<dbReference type="PROSITE" id="PS50234">
    <property type="entry name" value="VWFA"/>
    <property type="match status" value="1"/>
</dbReference>